<dbReference type="Proteomes" id="UP000245383">
    <property type="component" value="Unassembled WGS sequence"/>
</dbReference>
<dbReference type="InterPro" id="IPR015421">
    <property type="entry name" value="PyrdxlP-dep_Trfase_major"/>
</dbReference>
<accession>A0A2T9Y2Q6</accession>
<comment type="caution">
    <text evidence="2">The sequence shown here is derived from an EMBL/GenBank/DDBJ whole genome shotgun (WGS) entry which is preliminary data.</text>
</comment>
<dbReference type="SUPFAM" id="SSF53383">
    <property type="entry name" value="PLP-dependent transferases"/>
    <property type="match status" value="1"/>
</dbReference>
<dbReference type="Pfam" id="PF00155">
    <property type="entry name" value="Aminotran_1_2"/>
    <property type="match status" value="1"/>
</dbReference>
<organism evidence="2 3">
    <name type="scientific">Smittium simulii</name>
    <dbReference type="NCBI Taxonomy" id="133385"/>
    <lineage>
        <taxon>Eukaryota</taxon>
        <taxon>Fungi</taxon>
        <taxon>Fungi incertae sedis</taxon>
        <taxon>Zoopagomycota</taxon>
        <taxon>Kickxellomycotina</taxon>
        <taxon>Harpellomycetes</taxon>
        <taxon>Harpellales</taxon>
        <taxon>Legeriomycetaceae</taxon>
        <taxon>Smittium</taxon>
    </lineage>
</organism>
<evidence type="ECO:0000259" key="1">
    <source>
        <dbReference type="Pfam" id="PF00155"/>
    </source>
</evidence>
<gene>
    <name evidence="2" type="ORF">BB561_006640</name>
</gene>
<dbReference type="OrthoDB" id="2108at2759"/>
<evidence type="ECO:0000313" key="3">
    <source>
        <dbReference type="Proteomes" id="UP000245383"/>
    </source>
</evidence>
<dbReference type="Gene3D" id="3.90.1150.10">
    <property type="entry name" value="Aspartate Aminotransferase, domain 1"/>
    <property type="match status" value="1"/>
</dbReference>
<dbReference type="InterPro" id="IPR015422">
    <property type="entry name" value="PyrdxlP-dep_Trfase_small"/>
</dbReference>
<dbReference type="PANTHER" id="PTHR43799">
    <property type="entry name" value="AMINOTRANSFERASE, PUTATIVE-RELATED"/>
    <property type="match status" value="1"/>
</dbReference>
<dbReference type="AlphaFoldDB" id="A0A2T9Y2Q6"/>
<evidence type="ECO:0000313" key="2">
    <source>
        <dbReference type="EMBL" id="PVU86621.1"/>
    </source>
</evidence>
<dbReference type="PANTHER" id="PTHR43799:SF1">
    <property type="entry name" value="ASPARTATE AMINOTRANSFERASE"/>
    <property type="match status" value="1"/>
</dbReference>
<protein>
    <recommendedName>
        <fullName evidence="1">Aminotransferase class I/classII large domain-containing protein</fullName>
    </recommendedName>
</protein>
<dbReference type="CDD" id="cd00609">
    <property type="entry name" value="AAT_like"/>
    <property type="match status" value="1"/>
</dbReference>
<dbReference type="Gene3D" id="3.40.640.10">
    <property type="entry name" value="Type I PLP-dependent aspartate aminotransferase-like (Major domain)"/>
    <property type="match status" value="1"/>
</dbReference>
<dbReference type="InterPro" id="IPR004839">
    <property type="entry name" value="Aminotransferase_I/II_large"/>
</dbReference>
<keyword evidence="3" id="KW-1185">Reference proteome</keyword>
<proteinExistence type="predicted"/>
<name>A0A2T9Y2Q6_9FUNG</name>
<feature type="domain" description="Aminotransferase class I/classII large" evidence="1">
    <location>
        <begin position="52"/>
        <end position="362"/>
    </location>
</feature>
<dbReference type="GO" id="GO:0030170">
    <property type="term" value="F:pyridoxal phosphate binding"/>
    <property type="evidence" value="ECO:0007669"/>
    <property type="project" value="InterPro"/>
</dbReference>
<reference evidence="2 3" key="1">
    <citation type="journal article" date="2018" name="MBio">
        <title>Comparative Genomics Reveals the Core Gene Toolbox for the Fungus-Insect Symbiosis.</title>
        <authorList>
            <person name="Wang Y."/>
            <person name="Stata M."/>
            <person name="Wang W."/>
            <person name="Stajich J.E."/>
            <person name="White M.M."/>
            <person name="Moncalvo J.M."/>
        </authorList>
    </citation>
    <scope>NUCLEOTIDE SEQUENCE [LARGE SCALE GENOMIC DNA]</scope>
    <source>
        <strain evidence="2 3">SWE-8-4</strain>
    </source>
</reference>
<dbReference type="EMBL" id="MBFR01000635">
    <property type="protein sequence ID" value="PVU86621.1"/>
    <property type="molecule type" value="Genomic_DNA"/>
</dbReference>
<dbReference type="STRING" id="133385.A0A2T9Y2Q6"/>
<dbReference type="InterPro" id="IPR015424">
    <property type="entry name" value="PyrdxlP-dep_Trfase"/>
</dbReference>
<sequence>MTFAHTPIYDKKVQQFHGGQDWKHLDNFIEDFSVTTNALGTPSKSLEYAKTAIDECCHYPPINQEPAKSKLSHFLFGENYSDHSNRLLLGNGASEVIDLVIRHASKTATKFKSGPFCAQYKEYERAAKSNGFSVIDALSPDKVDLACLVNPCNPTGDYLNVQQQLEWIEKNVIDGGFVLLDESMQIWHSSQFREFSLLSKQTMLLDLFVKRNIQVFIIHSWTKIWSCTGLRLGSIVCPTEAAATELKLIQIPWSVNVIALKFLEHVVEDEEYLEKTWQVTPVWRKYSTDKLKEFYPQWKCYGEDFLSWIWVDTKNEKIADSAVELAKEAGVPIRSGRPGYNLPTFIRIAVREPEKFDILLNSFSKIDQK</sequence>